<protein>
    <submittedName>
        <fullName evidence="2">Uncharacterized protein</fullName>
    </submittedName>
</protein>
<evidence type="ECO:0000313" key="3">
    <source>
        <dbReference type="Proteomes" id="UP000712281"/>
    </source>
</evidence>
<evidence type="ECO:0000313" key="2">
    <source>
        <dbReference type="EMBL" id="KAF2552379.1"/>
    </source>
</evidence>
<proteinExistence type="predicted"/>
<accession>A0A8S9H3I4</accession>
<dbReference type="EMBL" id="QGKW02001988">
    <property type="protein sequence ID" value="KAF2552379.1"/>
    <property type="molecule type" value="Genomic_DNA"/>
</dbReference>
<sequence>MCWCLPSLAAVRNCGIGTALDLSLNYKTHKSSRERKAIDSFVRWSYLSGGACQLTASLYIPQPVLALANKRGDLDMLSLAGKEKSALALLEACEQSQPWDLQPEVTIVTRVTRMARRSYLRLSTLDLSMGRDKRGDLDMLSLAGKEKSALALLEACEQSQPWDLQPGL</sequence>
<evidence type="ECO:0000313" key="1">
    <source>
        <dbReference type="EMBL" id="KAF2531437.1"/>
    </source>
</evidence>
<comment type="caution">
    <text evidence="2">The sequence shown here is derived from an EMBL/GenBank/DDBJ whole genome shotgun (WGS) entry which is preliminary data.</text>
</comment>
<gene>
    <name evidence="2" type="ORF">F2Q68_00035834</name>
    <name evidence="1" type="ORF">F2Q70_00031427</name>
</gene>
<dbReference type="Proteomes" id="UP000712281">
    <property type="component" value="Unassembled WGS sequence"/>
</dbReference>
<organism evidence="2 3">
    <name type="scientific">Brassica cretica</name>
    <name type="common">Mustard</name>
    <dbReference type="NCBI Taxonomy" id="69181"/>
    <lineage>
        <taxon>Eukaryota</taxon>
        <taxon>Viridiplantae</taxon>
        <taxon>Streptophyta</taxon>
        <taxon>Embryophyta</taxon>
        <taxon>Tracheophyta</taxon>
        <taxon>Spermatophyta</taxon>
        <taxon>Magnoliopsida</taxon>
        <taxon>eudicotyledons</taxon>
        <taxon>Gunneridae</taxon>
        <taxon>Pentapetalae</taxon>
        <taxon>rosids</taxon>
        <taxon>malvids</taxon>
        <taxon>Brassicales</taxon>
        <taxon>Brassicaceae</taxon>
        <taxon>Brassiceae</taxon>
        <taxon>Brassica</taxon>
    </lineage>
</organism>
<reference evidence="2" key="1">
    <citation type="submission" date="2019-12" db="EMBL/GenBank/DDBJ databases">
        <title>Genome sequencing and annotation of Brassica cretica.</title>
        <authorList>
            <person name="Studholme D.J."/>
            <person name="Sarris P.F."/>
        </authorList>
    </citation>
    <scope>NUCLEOTIDE SEQUENCE</scope>
    <source>
        <strain evidence="2">PFS-001/15</strain>
        <strain evidence="1">PFS-102/07</strain>
        <tissue evidence="2">Leaf</tissue>
    </source>
</reference>
<name>A0A8S9H3I4_BRACR</name>
<dbReference type="AlphaFoldDB" id="A0A8S9H3I4"/>
<dbReference type="EMBL" id="QGKY02002305">
    <property type="protein sequence ID" value="KAF2531437.1"/>
    <property type="molecule type" value="Genomic_DNA"/>
</dbReference>